<reference evidence="2" key="1">
    <citation type="journal article" date="2011" name="Nat. Genet.">
        <title>The Arabidopsis lyrata genome sequence and the basis of rapid genome size change.</title>
        <authorList>
            <person name="Hu T.T."/>
            <person name="Pattyn P."/>
            <person name="Bakker E.G."/>
            <person name="Cao J."/>
            <person name="Cheng J.-F."/>
            <person name="Clark R.M."/>
            <person name="Fahlgren N."/>
            <person name="Fawcett J.A."/>
            <person name="Grimwood J."/>
            <person name="Gundlach H."/>
            <person name="Haberer G."/>
            <person name="Hollister J.D."/>
            <person name="Ossowski S."/>
            <person name="Ottilar R.P."/>
            <person name="Salamov A.A."/>
            <person name="Schneeberger K."/>
            <person name="Spannagl M."/>
            <person name="Wang X."/>
            <person name="Yang L."/>
            <person name="Nasrallah M.E."/>
            <person name="Bergelson J."/>
            <person name="Carrington J.C."/>
            <person name="Gaut B.S."/>
            <person name="Schmutz J."/>
            <person name="Mayer K.F.X."/>
            <person name="Van de Peer Y."/>
            <person name="Grigoriev I.V."/>
            <person name="Nordborg M."/>
            <person name="Weigel D."/>
            <person name="Guo Y.-L."/>
        </authorList>
    </citation>
    <scope>NUCLEOTIDE SEQUENCE [LARGE SCALE GENOMIC DNA]</scope>
    <source>
        <strain evidence="2">cv. MN47</strain>
    </source>
</reference>
<evidence type="ECO:0000313" key="1">
    <source>
        <dbReference type="EMBL" id="EFH41842.1"/>
    </source>
</evidence>
<dbReference type="AlphaFoldDB" id="D7MUW0"/>
<gene>
    <name evidence="1" type="ORF">ARALYDRAFT_917630</name>
</gene>
<dbReference type="HOGENOM" id="CLU_2907154_0_0_1"/>
<evidence type="ECO:0000313" key="2">
    <source>
        <dbReference type="Proteomes" id="UP000008694"/>
    </source>
</evidence>
<name>D7MUW0_ARALL</name>
<protein>
    <submittedName>
        <fullName evidence="1">Predicted protein</fullName>
    </submittedName>
</protein>
<accession>D7MUW0</accession>
<organism evidence="2">
    <name type="scientific">Arabidopsis lyrata subsp. lyrata</name>
    <name type="common">Lyre-leaved rock-cress</name>
    <dbReference type="NCBI Taxonomy" id="81972"/>
    <lineage>
        <taxon>Eukaryota</taxon>
        <taxon>Viridiplantae</taxon>
        <taxon>Streptophyta</taxon>
        <taxon>Embryophyta</taxon>
        <taxon>Tracheophyta</taxon>
        <taxon>Spermatophyta</taxon>
        <taxon>Magnoliopsida</taxon>
        <taxon>eudicotyledons</taxon>
        <taxon>Gunneridae</taxon>
        <taxon>Pentapetalae</taxon>
        <taxon>rosids</taxon>
        <taxon>malvids</taxon>
        <taxon>Brassicales</taxon>
        <taxon>Brassicaceae</taxon>
        <taxon>Camelineae</taxon>
        <taxon>Arabidopsis</taxon>
    </lineage>
</organism>
<dbReference type="EMBL" id="GL348720">
    <property type="protein sequence ID" value="EFH41842.1"/>
    <property type="molecule type" value="Genomic_DNA"/>
</dbReference>
<dbReference type="Gramene" id="scaffold_801030.1">
    <property type="protein sequence ID" value="scaffold_801030.1"/>
    <property type="gene ID" value="scaffold_801030.1"/>
</dbReference>
<sequence length="62" mass="7358">MEPDHYLSDLNVNSMRCLVHVKILSIWKEPLVHGRVETRMVLADEKVKHYMTMDCVLSLLYR</sequence>
<keyword evidence="2" id="KW-1185">Reference proteome</keyword>
<dbReference type="Proteomes" id="UP000008694">
    <property type="component" value="Unassembled WGS sequence"/>
</dbReference>
<proteinExistence type="predicted"/>